<gene>
    <name evidence="1" type="ORF">I7I52_02469</name>
</gene>
<reference evidence="1 2" key="1">
    <citation type="submission" date="2021-01" db="EMBL/GenBank/DDBJ databases">
        <title>Chromosome-level genome assembly of a human fungal pathogen reveals clustering of transcriptionally co-regulated genes.</title>
        <authorList>
            <person name="Voorhies M."/>
            <person name="Cohen S."/>
            <person name="Shea T.P."/>
            <person name="Petrus S."/>
            <person name="Munoz J.F."/>
            <person name="Poplawski S."/>
            <person name="Goldman W.E."/>
            <person name="Michael T."/>
            <person name="Cuomo C.A."/>
            <person name="Sil A."/>
            <person name="Beyhan S."/>
        </authorList>
    </citation>
    <scope>NUCLEOTIDE SEQUENCE [LARGE SCALE GENOMIC DNA]</scope>
    <source>
        <strain evidence="1 2">G184AR</strain>
    </source>
</reference>
<evidence type="ECO:0000313" key="1">
    <source>
        <dbReference type="EMBL" id="KAG5304211.1"/>
    </source>
</evidence>
<name>A0A8H7Z7Z6_AJECA</name>
<accession>A0A8H7Z7Z6</accession>
<evidence type="ECO:0000313" key="2">
    <source>
        <dbReference type="Proteomes" id="UP000670092"/>
    </source>
</evidence>
<comment type="caution">
    <text evidence="1">The sequence shown here is derived from an EMBL/GenBank/DDBJ whole genome shotgun (WGS) entry which is preliminary data.</text>
</comment>
<dbReference type="VEuPathDB" id="FungiDB:I7I52_02469"/>
<organism evidence="1 2">
    <name type="scientific">Ajellomyces capsulatus</name>
    <name type="common">Darling's disease fungus</name>
    <name type="synonym">Histoplasma capsulatum</name>
    <dbReference type="NCBI Taxonomy" id="5037"/>
    <lineage>
        <taxon>Eukaryota</taxon>
        <taxon>Fungi</taxon>
        <taxon>Dikarya</taxon>
        <taxon>Ascomycota</taxon>
        <taxon>Pezizomycotina</taxon>
        <taxon>Eurotiomycetes</taxon>
        <taxon>Eurotiomycetidae</taxon>
        <taxon>Onygenales</taxon>
        <taxon>Ajellomycetaceae</taxon>
        <taxon>Histoplasma</taxon>
    </lineage>
</organism>
<protein>
    <submittedName>
        <fullName evidence="1">Dihydrofolate reductase</fullName>
    </submittedName>
</protein>
<sequence length="69" mass="7752">MQMQKQKRGQLTLSRPTSWLRIALSPPCRRSAMRSGLRPLPGCSRAIPPAAWRMFSSLAVGRYMPPLLS</sequence>
<dbReference type="AlphaFoldDB" id="A0A8H7Z7Z6"/>
<dbReference type="EMBL" id="JAEVHI010000001">
    <property type="protein sequence ID" value="KAG5304211.1"/>
    <property type="molecule type" value="Genomic_DNA"/>
</dbReference>
<dbReference type="Proteomes" id="UP000670092">
    <property type="component" value="Unassembled WGS sequence"/>
</dbReference>
<proteinExistence type="predicted"/>